<evidence type="ECO:0000256" key="5">
    <source>
        <dbReference type="ARBA" id="ARBA00022723"/>
    </source>
</evidence>
<dbReference type="RefSeq" id="WP_097231022.1">
    <property type="nucleotide sequence ID" value="NZ_OCNE01000006.1"/>
</dbReference>
<dbReference type="PANTHER" id="PTHR10885">
    <property type="entry name" value="ISOPENTENYL-DIPHOSPHATE DELTA-ISOMERASE"/>
    <property type="match status" value="1"/>
</dbReference>
<reference evidence="12 13" key="1">
    <citation type="submission" date="2017-09" db="EMBL/GenBank/DDBJ databases">
        <authorList>
            <person name="Ehlers B."/>
            <person name="Leendertz F.H."/>
        </authorList>
    </citation>
    <scope>NUCLEOTIDE SEQUENCE [LARGE SCALE GENOMIC DNA]</scope>
    <source>
        <strain evidence="12 13">CGMCC 4.7095</strain>
    </source>
</reference>
<keyword evidence="8 10" id="KW-0414">Isoprene biosynthesis</keyword>
<evidence type="ECO:0000256" key="8">
    <source>
        <dbReference type="ARBA" id="ARBA00023229"/>
    </source>
</evidence>
<dbReference type="NCBIfam" id="NF002995">
    <property type="entry name" value="PRK03759.1"/>
    <property type="match status" value="1"/>
</dbReference>
<comment type="catalytic activity">
    <reaction evidence="10">
        <text>isopentenyl diphosphate = dimethylallyl diphosphate</text>
        <dbReference type="Rhea" id="RHEA:23284"/>
        <dbReference type="ChEBI" id="CHEBI:57623"/>
        <dbReference type="ChEBI" id="CHEBI:128769"/>
        <dbReference type="EC" id="5.3.3.2"/>
    </reaction>
</comment>
<gene>
    <name evidence="10" type="primary">idi</name>
    <name evidence="12" type="ORF">SAMN06297387_106127</name>
</gene>
<feature type="binding site" evidence="10">
    <location>
        <position position="117"/>
    </location>
    <ligand>
        <name>Mn(2+)</name>
        <dbReference type="ChEBI" id="CHEBI:29035"/>
    </ligand>
</feature>
<comment type="cofactor">
    <cofactor evidence="10">
        <name>Mg(2+)</name>
        <dbReference type="ChEBI" id="CHEBI:18420"/>
    </cofactor>
    <text evidence="10">Binds 1 Mg(2+) ion per subunit. The magnesium ion binds only when substrate is bound.</text>
</comment>
<comment type="cofactor">
    <cofactor evidence="10">
        <name>Mn(2+)</name>
        <dbReference type="ChEBI" id="CHEBI:29035"/>
    </cofactor>
    <text evidence="10">Binds 1 Mn(2+) ion per subunit.</text>
</comment>
<organism evidence="12 13">
    <name type="scientific">Streptomyces zhaozhouensis</name>
    <dbReference type="NCBI Taxonomy" id="1300267"/>
    <lineage>
        <taxon>Bacteria</taxon>
        <taxon>Bacillati</taxon>
        <taxon>Actinomycetota</taxon>
        <taxon>Actinomycetes</taxon>
        <taxon>Kitasatosporales</taxon>
        <taxon>Streptomycetaceae</taxon>
        <taxon>Streptomyces</taxon>
    </lineage>
</organism>
<evidence type="ECO:0000256" key="2">
    <source>
        <dbReference type="ARBA" id="ARBA00007579"/>
    </source>
</evidence>
<evidence type="ECO:0000256" key="7">
    <source>
        <dbReference type="ARBA" id="ARBA00023211"/>
    </source>
</evidence>
<dbReference type="GO" id="GO:0005737">
    <property type="term" value="C:cytoplasm"/>
    <property type="evidence" value="ECO:0007669"/>
    <property type="project" value="UniProtKB-SubCell"/>
</dbReference>
<proteinExistence type="inferred from homology"/>
<evidence type="ECO:0000256" key="6">
    <source>
        <dbReference type="ARBA" id="ARBA00022842"/>
    </source>
</evidence>
<dbReference type="Proteomes" id="UP000219072">
    <property type="component" value="Unassembled WGS sequence"/>
</dbReference>
<feature type="active site" evidence="10">
    <location>
        <position position="119"/>
    </location>
</feature>
<protein>
    <recommendedName>
        <fullName evidence="3 10">Isopentenyl-diphosphate Delta-isomerase</fullName>
        <shortName evidence="10">IPP isomerase</shortName>
        <ecNumber evidence="3 10">5.3.3.2</ecNumber>
    </recommendedName>
    <alternativeName>
        <fullName evidence="10">IPP:DMAPP isomerase</fullName>
    </alternativeName>
    <alternativeName>
        <fullName evidence="10">Isopentenyl pyrophosphate isomerase</fullName>
    </alternativeName>
</protein>
<comment type="pathway">
    <text evidence="1 10">Isoprenoid biosynthesis; dimethylallyl diphosphate biosynthesis; dimethylallyl diphosphate from isopentenyl diphosphate: step 1/1.</text>
</comment>
<feature type="binding site" evidence="10">
    <location>
        <position position="35"/>
    </location>
    <ligand>
        <name>Mn(2+)</name>
        <dbReference type="ChEBI" id="CHEBI:29035"/>
    </ligand>
</feature>
<dbReference type="InterPro" id="IPR056375">
    <property type="entry name" value="Idi_bact"/>
</dbReference>
<dbReference type="NCBIfam" id="TIGR02150">
    <property type="entry name" value="IPP_isom_1"/>
    <property type="match status" value="1"/>
</dbReference>
<comment type="function">
    <text evidence="10">Catalyzes the 1,3-allylic rearrangement of the homoallylic substrate isopentenyl (IPP) to its highly electrophilic allylic isomer, dimethylallyl diphosphate (DMAPP).</text>
</comment>
<dbReference type="Pfam" id="PF00293">
    <property type="entry name" value="NUDIX"/>
    <property type="match status" value="1"/>
</dbReference>
<feature type="binding site" evidence="10">
    <location>
        <position position="72"/>
    </location>
    <ligand>
        <name>Mn(2+)</name>
        <dbReference type="ChEBI" id="CHEBI:29035"/>
    </ligand>
</feature>
<dbReference type="HAMAP" id="MF_00202">
    <property type="entry name" value="Idi"/>
    <property type="match status" value="1"/>
</dbReference>
<dbReference type="GO" id="GO:0004452">
    <property type="term" value="F:isopentenyl-diphosphate delta-isomerase activity"/>
    <property type="evidence" value="ECO:0007669"/>
    <property type="project" value="UniProtKB-UniRule"/>
</dbReference>
<feature type="domain" description="Nudix hydrolase" evidence="11">
    <location>
        <begin position="33"/>
        <end position="169"/>
    </location>
</feature>
<dbReference type="PANTHER" id="PTHR10885:SF0">
    <property type="entry name" value="ISOPENTENYL-DIPHOSPHATE DELTA-ISOMERASE"/>
    <property type="match status" value="1"/>
</dbReference>
<keyword evidence="7 10" id="KW-0464">Manganese</keyword>
<evidence type="ECO:0000256" key="9">
    <source>
        <dbReference type="ARBA" id="ARBA00023235"/>
    </source>
</evidence>
<dbReference type="InterPro" id="IPR011876">
    <property type="entry name" value="IsopentenylPP_isomerase_typ1"/>
</dbReference>
<evidence type="ECO:0000256" key="1">
    <source>
        <dbReference type="ARBA" id="ARBA00004826"/>
    </source>
</evidence>
<keyword evidence="5 10" id="KW-0479">Metal-binding</keyword>
<evidence type="ECO:0000259" key="11">
    <source>
        <dbReference type="PROSITE" id="PS51462"/>
    </source>
</evidence>
<name>A0A286DV78_9ACTN</name>
<evidence type="ECO:0000256" key="4">
    <source>
        <dbReference type="ARBA" id="ARBA00022490"/>
    </source>
</evidence>
<dbReference type="EMBL" id="OCNE01000006">
    <property type="protein sequence ID" value="SOD62550.1"/>
    <property type="molecule type" value="Genomic_DNA"/>
</dbReference>
<comment type="subcellular location">
    <subcellularLocation>
        <location evidence="10">Cytoplasm</location>
    </subcellularLocation>
</comment>
<dbReference type="InterPro" id="IPR015797">
    <property type="entry name" value="NUDIX_hydrolase-like_dom_sf"/>
</dbReference>
<dbReference type="PROSITE" id="PS51462">
    <property type="entry name" value="NUDIX"/>
    <property type="match status" value="1"/>
</dbReference>
<dbReference type="PIRSF" id="PIRSF018427">
    <property type="entry name" value="Isopntndiph_ism"/>
    <property type="match status" value="1"/>
</dbReference>
<dbReference type="SUPFAM" id="SSF55811">
    <property type="entry name" value="Nudix"/>
    <property type="match status" value="1"/>
</dbReference>
<evidence type="ECO:0000313" key="12">
    <source>
        <dbReference type="EMBL" id="SOD62550.1"/>
    </source>
</evidence>
<keyword evidence="9 10" id="KW-0413">Isomerase</keyword>
<evidence type="ECO:0000313" key="13">
    <source>
        <dbReference type="Proteomes" id="UP000219072"/>
    </source>
</evidence>
<sequence length="190" mass="20509">MASREAQLVELVDADGGPTGSATVADAHTAPGRLHRAFSVLLLDTEGRMLLQRRAAVKTRFALRWANACCGHPTPGDSLIEDAALRLREEIGVRDTALHRAGVYVYRAEDPATGRVEHEYDHVLVGRVPVGAELRPDPEEVAEVRWVAPGLLRDELAETPDRFAPWLGGVLNVATDAAPRLPEAAALATE</sequence>
<keyword evidence="4 10" id="KW-0963">Cytoplasm</keyword>
<feature type="binding site" evidence="10">
    <location>
        <position position="119"/>
    </location>
    <ligand>
        <name>Mn(2+)</name>
        <dbReference type="ChEBI" id="CHEBI:29035"/>
    </ligand>
</feature>
<dbReference type="Gene3D" id="3.90.79.10">
    <property type="entry name" value="Nucleoside Triphosphate Pyrophosphohydrolase"/>
    <property type="match status" value="1"/>
</dbReference>
<dbReference type="OrthoDB" id="9809458at2"/>
<feature type="binding site" evidence="10">
    <location>
        <position position="90"/>
    </location>
    <ligand>
        <name>Mg(2+)</name>
        <dbReference type="ChEBI" id="CHEBI:18420"/>
    </ligand>
</feature>
<dbReference type="EC" id="5.3.3.2" evidence="3 10"/>
<dbReference type="GO" id="GO:0046872">
    <property type="term" value="F:metal ion binding"/>
    <property type="evidence" value="ECO:0007669"/>
    <property type="project" value="UniProtKB-KW"/>
</dbReference>
<dbReference type="GO" id="GO:0009240">
    <property type="term" value="P:isopentenyl diphosphate biosynthetic process"/>
    <property type="evidence" value="ECO:0007669"/>
    <property type="project" value="TreeGrafter"/>
</dbReference>
<keyword evidence="6 10" id="KW-0460">Magnesium</keyword>
<evidence type="ECO:0000256" key="10">
    <source>
        <dbReference type="HAMAP-Rule" id="MF_00202"/>
    </source>
</evidence>
<dbReference type="GO" id="GO:0050992">
    <property type="term" value="P:dimethylallyl diphosphate biosynthetic process"/>
    <property type="evidence" value="ECO:0007669"/>
    <property type="project" value="UniProtKB-UniRule"/>
</dbReference>
<dbReference type="UniPathway" id="UPA00059">
    <property type="reaction ID" value="UER00104"/>
</dbReference>
<keyword evidence="13" id="KW-1185">Reference proteome</keyword>
<evidence type="ECO:0000256" key="3">
    <source>
        <dbReference type="ARBA" id="ARBA00012057"/>
    </source>
</evidence>
<feature type="binding site" evidence="10">
    <location>
        <position position="28"/>
    </location>
    <ligand>
        <name>Mn(2+)</name>
        <dbReference type="ChEBI" id="CHEBI:29035"/>
    </ligand>
</feature>
<feature type="active site" evidence="10">
    <location>
        <position position="70"/>
    </location>
</feature>
<dbReference type="AlphaFoldDB" id="A0A286DV78"/>
<dbReference type="InterPro" id="IPR000086">
    <property type="entry name" value="NUDIX_hydrolase_dom"/>
</dbReference>
<accession>A0A286DV78</accession>
<dbReference type="CDD" id="cd02885">
    <property type="entry name" value="NUDIX_IPP_Isomerase"/>
    <property type="match status" value="1"/>
</dbReference>
<comment type="similarity">
    <text evidence="2 10">Belongs to the IPP isomerase type 1 family.</text>
</comment>